<dbReference type="RefSeq" id="WP_142531308.1">
    <property type="nucleotide sequence ID" value="NZ_CBCSJO010000018.1"/>
</dbReference>
<dbReference type="AlphaFoldDB" id="A0A521FTH8"/>
<reference evidence="1 2" key="1">
    <citation type="submission" date="2017-05" db="EMBL/GenBank/DDBJ databases">
        <authorList>
            <person name="Varghese N."/>
            <person name="Submissions S."/>
        </authorList>
    </citation>
    <scope>NUCLEOTIDE SEQUENCE [LARGE SCALE GENOMIC DNA]</scope>
    <source>
        <strain evidence="1 2">DSM 19036</strain>
    </source>
</reference>
<sequence>MFFHHLKNFSPYSGHIYDDMKVSFIHKKSGHLGKKDNRFDLIDKLGYFPFRELIRDGKAYFISDTDLYDFLNMKESTSVDYTNESYGEWDLQQKEIFEPCFFDGYKEGISAFQLNLGVSYPALPHEQKVQYLKVFCLHCLDFLYFDGDLDKDLFYNLGYLQASLYRGFIEINNINSSLPEGSPGLRLHFDSHLKVVEISKVPEKENPAIVKAELVEQPEPEKSTPVIEKSPSLAFPRIELMCDLEEVKAIWRVLTAPMNTSKGKEEAALSNKELTDFLGSAFGSNAFPQILKRPENPFVKRTSRGDMRSVLNALMYSTYNLNHEYNRSVNQIEYVTSLKRHFSVFDGSKPESIKNVISANALKGMKVIKESQPINPHIEEMLSILKKHKLLH</sequence>
<evidence type="ECO:0000313" key="1">
    <source>
        <dbReference type="EMBL" id="SMO99404.1"/>
    </source>
</evidence>
<name>A0A521FTH8_9SPHI</name>
<organism evidence="1 2">
    <name type="scientific">Pedobacter westerhofensis</name>
    <dbReference type="NCBI Taxonomy" id="425512"/>
    <lineage>
        <taxon>Bacteria</taxon>
        <taxon>Pseudomonadati</taxon>
        <taxon>Bacteroidota</taxon>
        <taxon>Sphingobacteriia</taxon>
        <taxon>Sphingobacteriales</taxon>
        <taxon>Sphingobacteriaceae</taxon>
        <taxon>Pedobacter</taxon>
    </lineage>
</organism>
<gene>
    <name evidence="1" type="ORF">SAMN06265348_12241</name>
</gene>
<evidence type="ECO:0000313" key="2">
    <source>
        <dbReference type="Proteomes" id="UP000320300"/>
    </source>
</evidence>
<keyword evidence="2" id="KW-1185">Reference proteome</keyword>
<proteinExistence type="predicted"/>
<dbReference type="OrthoDB" id="788224at2"/>
<dbReference type="EMBL" id="FXTN01000022">
    <property type="protein sequence ID" value="SMO99404.1"/>
    <property type="molecule type" value="Genomic_DNA"/>
</dbReference>
<accession>A0A521FTH8</accession>
<dbReference type="Proteomes" id="UP000320300">
    <property type="component" value="Unassembled WGS sequence"/>
</dbReference>
<protein>
    <submittedName>
        <fullName evidence="1">Uncharacterized protein</fullName>
    </submittedName>
</protein>